<keyword evidence="13 15" id="KW-0961">Cell wall biogenesis/degradation</keyword>
<dbReference type="Gene3D" id="3.40.50.20">
    <property type="match status" value="1"/>
</dbReference>
<feature type="binding site" evidence="17">
    <location>
        <begin position="166"/>
        <end position="167"/>
    </location>
    <ligand>
        <name>ATP</name>
        <dbReference type="ChEBI" id="CHEBI:30616"/>
    </ligand>
</feature>
<organism evidence="21 22">
    <name type="scientific">Salinivibrio kushneri</name>
    <dbReference type="NCBI Taxonomy" id="1908198"/>
    <lineage>
        <taxon>Bacteria</taxon>
        <taxon>Pseudomonadati</taxon>
        <taxon>Pseudomonadota</taxon>
        <taxon>Gammaproteobacteria</taxon>
        <taxon>Vibrionales</taxon>
        <taxon>Vibrionaceae</taxon>
        <taxon>Salinivibrio</taxon>
    </lineage>
</organism>
<evidence type="ECO:0000313" key="22">
    <source>
        <dbReference type="Proteomes" id="UP000189021"/>
    </source>
</evidence>
<dbReference type="InterPro" id="IPR011127">
    <property type="entry name" value="Dala_Dala_lig_N"/>
</dbReference>
<feature type="binding site" evidence="18">
    <location>
        <position position="295"/>
    </location>
    <ligand>
        <name>Mg(2+)</name>
        <dbReference type="ChEBI" id="CHEBI:18420"/>
        <label>2</label>
    </ligand>
</feature>
<evidence type="ECO:0000256" key="1">
    <source>
        <dbReference type="ARBA" id="ARBA00001936"/>
    </source>
</evidence>
<gene>
    <name evidence="15" type="primary">ddl</name>
    <name evidence="21" type="ORF">BZG00_08160</name>
</gene>
<keyword evidence="7 17" id="KW-0547">Nucleotide-binding</keyword>
<reference evidence="21 22" key="1">
    <citation type="journal article" date="2017" name="Genome Announc.">
        <title>Draft Genome Sequences of Salinivibrio proteolyticus, Salinivibrio sharmensis, Salinivibrio siamensis, Salinivibrio costicola subsp. alcaliphilus, Salinivibrio costicola subsp. vallismortis, and 29 New Isolates Belonging to the Genus Salinivibrio.</title>
        <authorList>
            <person name="Lopez-Hermoso C."/>
            <person name="de la Haba R.R."/>
            <person name="Sanchez-Porro C."/>
            <person name="Bayliss S.C."/>
            <person name="Feil E.J."/>
            <person name="Ventosa A."/>
        </authorList>
    </citation>
    <scope>NUCLEOTIDE SEQUENCE [LARGE SCALE GENOMIC DNA]</scope>
    <source>
        <strain evidence="21 22">AL184</strain>
    </source>
</reference>
<evidence type="ECO:0000256" key="19">
    <source>
        <dbReference type="PROSITE-ProRule" id="PRU00409"/>
    </source>
</evidence>
<evidence type="ECO:0000256" key="8">
    <source>
        <dbReference type="ARBA" id="ARBA00022840"/>
    </source>
</evidence>
<evidence type="ECO:0000256" key="13">
    <source>
        <dbReference type="ARBA" id="ARBA00023316"/>
    </source>
</evidence>
<evidence type="ECO:0000256" key="12">
    <source>
        <dbReference type="ARBA" id="ARBA00023211"/>
    </source>
</evidence>
<dbReference type="GO" id="GO:0005829">
    <property type="term" value="C:cytosol"/>
    <property type="evidence" value="ECO:0007669"/>
    <property type="project" value="TreeGrafter"/>
</dbReference>
<dbReference type="PROSITE" id="PS50975">
    <property type="entry name" value="ATP_GRASP"/>
    <property type="match status" value="1"/>
</dbReference>
<evidence type="ECO:0000313" key="21">
    <source>
        <dbReference type="EMBL" id="OOE39861.1"/>
    </source>
</evidence>
<feature type="binding site" evidence="17">
    <location>
        <position position="116"/>
    </location>
    <ligand>
        <name>ATP</name>
        <dbReference type="ChEBI" id="CHEBI:30616"/>
    </ligand>
</feature>
<comment type="pathway">
    <text evidence="3 15">Cell wall biogenesis; peptidoglycan biosynthesis.</text>
</comment>
<evidence type="ECO:0000256" key="16">
    <source>
        <dbReference type="PIRSR" id="PIRSR039102-1"/>
    </source>
</evidence>
<dbReference type="SUPFAM" id="SSF52440">
    <property type="entry name" value="PreATP-grasp domain"/>
    <property type="match status" value="1"/>
</dbReference>
<dbReference type="GO" id="GO:0008360">
    <property type="term" value="P:regulation of cell shape"/>
    <property type="evidence" value="ECO:0007669"/>
    <property type="project" value="UniProtKB-KW"/>
</dbReference>
<dbReference type="InterPro" id="IPR000291">
    <property type="entry name" value="D-Ala_lig_Van_CS"/>
</dbReference>
<keyword evidence="12 18" id="KW-0464">Manganese</keyword>
<evidence type="ECO:0000256" key="14">
    <source>
        <dbReference type="ARBA" id="ARBA00047614"/>
    </source>
</evidence>
<evidence type="ECO:0000256" key="3">
    <source>
        <dbReference type="ARBA" id="ARBA00004752"/>
    </source>
</evidence>
<comment type="cofactor">
    <cofactor evidence="18">
        <name>Mg(2+)</name>
        <dbReference type="ChEBI" id="CHEBI:18420"/>
    </cofactor>
    <cofactor evidence="18">
        <name>Mn(2+)</name>
        <dbReference type="ChEBI" id="CHEBI:29035"/>
    </cofactor>
    <text evidence="18">Binds 2 magnesium or manganese ions per subunit.</text>
</comment>
<dbReference type="NCBIfam" id="TIGR01205">
    <property type="entry name" value="D_ala_D_alaTIGR"/>
    <property type="match status" value="1"/>
</dbReference>
<keyword evidence="6 18" id="KW-0479">Metal-binding</keyword>
<evidence type="ECO:0000256" key="11">
    <source>
        <dbReference type="ARBA" id="ARBA00022984"/>
    </source>
</evidence>
<comment type="cofactor">
    <cofactor evidence="1">
        <name>Mn(2+)</name>
        <dbReference type="ChEBI" id="CHEBI:29035"/>
    </cofactor>
</comment>
<protein>
    <recommendedName>
        <fullName evidence="15">D-alanine--D-alanine ligase</fullName>
        <ecNumber evidence="15">6.3.2.4</ecNumber>
    </recommendedName>
    <alternativeName>
        <fullName evidence="15">D-Ala-D-Ala ligase</fullName>
    </alternativeName>
    <alternativeName>
        <fullName evidence="15">D-alanylalanine synthetase</fullName>
    </alternativeName>
</protein>
<dbReference type="GeneID" id="89610861"/>
<feature type="active site" evidence="16">
    <location>
        <position position="16"/>
    </location>
</feature>
<feature type="binding site" evidence="17">
    <location>
        <begin position="158"/>
        <end position="160"/>
    </location>
    <ligand>
        <name>ATP</name>
        <dbReference type="ChEBI" id="CHEBI:30616"/>
    </ligand>
</feature>
<evidence type="ECO:0000256" key="5">
    <source>
        <dbReference type="ARBA" id="ARBA00022598"/>
    </source>
</evidence>
<keyword evidence="8 19" id="KW-0067">ATP-binding</keyword>
<feature type="binding site" evidence="18">
    <location>
        <position position="293"/>
    </location>
    <ligand>
        <name>Mg(2+)</name>
        <dbReference type="ChEBI" id="CHEBI:18420"/>
        <label>2</label>
    </ligand>
</feature>
<evidence type="ECO:0000256" key="7">
    <source>
        <dbReference type="ARBA" id="ARBA00022741"/>
    </source>
</evidence>
<evidence type="ECO:0000256" key="18">
    <source>
        <dbReference type="PIRSR" id="PIRSR039102-3"/>
    </source>
</evidence>
<evidence type="ECO:0000256" key="9">
    <source>
        <dbReference type="ARBA" id="ARBA00022842"/>
    </source>
</evidence>
<dbReference type="Gene3D" id="3.30.470.20">
    <property type="entry name" value="ATP-grasp fold, B domain"/>
    <property type="match status" value="1"/>
</dbReference>
<dbReference type="Pfam" id="PF01820">
    <property type="entry name" value="Dala_Dala_lig_N"/>
    <property type="match status" value="1"/>
</dbReference>
<dbReference type="Pfam" id="PF07478">
    <property type="entry name" value="Dala_Dala_lig_C"/>
    <property type="match status" value="1"/>
</dbReference>
<keyword evidence="15" id="KW-0963">Cytoplasm</keyword>
<dbReference type="PROSITE" id="PS00843">
    <property type="entry name" value="DALA_DALA_LIGASE_1"/>
    <property type="match status" value="1"/>
</dbReference>
<dbReference type="GO" id="GO:0008716">
    <property type="term" value="F:D-alanine-D-alanine ligase activity"/>
    <property type="evidence" value="ECO:0007669"/>
    <property type="project" value="UniProtKB-UniRule"/>
</dbReference>
<comment type="similarity">
    <text evidence="4 15">Belongs to the D-alanine--D-alanine ligase family.</text>
</comment>
<name>A0AB36JYM9_9GAMM</name>
<keyword evidence="9 18" id="KW-0460">Magnesium</keyword>
<dbReference type="AlphaFoldDB" id="A0AB36JYM9"/>
<evidence type="ECO:0000256" key="17">
    <source>
        <dbReference type="PIRSR" id="PIRSR039102-2"/>
    </source>
</evidence>
<keyword evidence="10 15" id="KW-0133">Cell shape</keyword>
<dbReference type="PANTHER" id="PTHR23132:SF25">
    <property type="entry name" value="D-ALANINE--D-ALANINE LIGASE A"/>
    <property type="match status" value="1"/>
</dbReference>
<comment type="catalytic activity">
    <reaction evidence="14 15">
        <text>2 D-alanine + ATP = D-alanyl-D-alanine + ADP + phosphate + H(+)</text>
        <dbReference type="Rhea" id="RHEA:11224"/>
        <dbReference type="ChEBI" id="CHEBI:15378"/>
        <dbReference type="ChEBI" id="CHEBI:30616"/>
        <dbReference type="ChEBI" id="CHEBI:43474"/>
        <dbReference type="ChEBI" id="CHEBI:57416"/>
        <dbReference type="ChEBI" id="CHEBI:57822"/>
        <dbReference type="ChEBI" id="CHEBI:456216"/>
        <dbReference type="EC" id="6.3.2.4"/>
    </reaction>
</comment>
<dbReference type="InterPro" id="IPR013815">
    <property type="entry name" value="ATP_grasp_subdomain_1"/>
</dbReference>
<dbReference type="SUPFAM" id="SSF56059">
    <property type="entry name" value="Glutathione synthetase ATP-binding domain-like"/>
    <property type="match status" value="1"/>
</dbReference>
<keyword evidence="5 15" id="KW-0436">Ligase</keyword>
<dbReference type="HAMAP" id="MF_00047">
    <property type="entry name" value="Dala_Dala_lig"/>
    <property type="match status" value="1"/>
</dbReference>
<feature type="binding site" evidence="18">
    <location>
        <position position="280"/>
    </location>
    <ligand>
        <name>Mg(2+)</name>
        <dbReference type="ChEBI" id="CHEBI:18420"/>
        <label>1</label>
    </ligand>
</feature>
<feature type="binding site" evidence="17">
    <location>
        <begin position="292"/>
        <end position="293"/>
    </location>
    <ligand>
        <name>ATP</name>
        <dbReference type="ChEBI" id="CHEBI:30616"/>
    </ligand>
</feature>
<evidence type="ECO:0000259" key="20">
    <source>
        <dbReference type="PROSITE" id="PS50975"/>
    </source>
</evidence>
<proteinExistence type="inferred from homology"/>
<dbReference type="PANTHER" id="PTHR23132">
    <property type="entry name" value="D-ALANINE--D-ALANINE LIGASE"/>
    <property type="match status" value="1"/>
</dbReference>
<dbReference type="EC" id="6.3.2.4" evidence="15"/>
<feature type="active site" evidence="16">
    <location>
        <position position="166"/>
    </location>
</feature>
<dbReference type="PROSITE" id="PS00844">
    <property type="entry name" value="DALA_DALA_LIGASE_2"/>
    <property type="match status" value="1"/>
</dbReference>
<feature type="active site" evidence="16">
    <location>
        <position position="304"/>
    </location>
</feature>
<feature type="binding site" evidence="18">
    <location>
        <position position="293"/>
    </location>
    <ligand>
        <name>Mg(2+)</name>
        <dbReference type="ChEBI" id="CHEBI:18420"/>
        <label>1</label>
    </ligand>
</feature>
<dbReference type="GO" id="GO:0071555">
    <property type="term" value="P:cell wall organization"/>
    <property type="evidence" value="ECO:0007669"/>
    <property type="project" value="UniProtKB-KW"/>
</dbReference>
<evidence type="ECO:0000256" key="6">
    <source>
        <dbReference type="ARBA" id="ARBA00022723"/>
    </source>
</evidence>
<dbReference type="Proteomes" id="UP000189021">
    <property type="component" value="Unassembled WGS sequence"/>
</dbReference>
<dbReference type="EMBL" id="MUEK01000006">
    <property type="protein sequence ID" value="OOE39861.1"/>
    <property type="molecule type" value="Genomic_DNA"/>
</dbReference>
<keyword evidence="22" id="KW-1185">Reference proteome</keyword>
<dbReference type="Gene3D" id="3.30.1490.20">
    <property type="entry name" value="ATP-grasp fold, A domain"/>
    <property type="match status" value="1"/>
</dbReference>
<keyword evidence="11 15" id="KW-0573">Peptidoglycan synthesis</keyword>
<dbReference type="PIRSF" id="PIRSF039102">
    <property type="entry name" value="Ddl/VanB"/>
    <property type="match status" value="1"/>
</dbReference>
<dbReference type="GO" id="GO:0009252">
    <property type="term" value="P:peptidoglycan biosynthetic process"/>
    <property type="evidence" value="ECO:0007669"/>
    <property type="project" value="UniProtKB-UniRule"/>
</dbReference>
<dbReference type="InterPro" id="IPR011095">
    <property type="entry name" value="Dala_Dala_lig_C"/>
</dbReference>
<dbReference type="InterPro" id="IPR005905">
    <property type="entry name" value="D_ala_D_ala"/>
</dbReference>
<evidence type="ECO:0000256" key="2">
    <source>
        <dbReference type="ARBA" id="ARBA00003921"/>
    </source>
</evidence>
<feature type="binding site" evidence="17">
    <location>
        <begin position="196"/>
        <end position="203"/>
    </location>
    <ligand>
        <name>ATP</name>
        <dbReference type="ChEBI" id="CHEBI:30616"/>
    </ligand>
</feature>
<dbReference type="InterPro" id="IPR011761">
    <property type="entry name" value="ATP-grasp"/>
</dbReference>
<dbReference type="InterPro" id="IPR016185">
    <property type="entry name" value="PreATP-grasp_dom_sf"/>
</dbReference>
<dbReference type="GO" id="GO:0005524">
    <property type="term" value="F:ATP binding"/>
    <property type="evidence" value="ECO:0007669"/>
    <property type="project" value="UniProtKB-UniRule"/>
</dbReference>
<dbReference type="RefSeq" id="WP_069362991.1">
    <property type="nucleotide sequence ID" value="NZ_CP040022.1"/>
</dbReference>
<dbReference type="GO" id="GO:0046872">
    <property type="term" value="F:metal ion binding"/>
    <property type="evidence" value="ECO:0007669"/>
    <property type="project" value="UniProtKB-KW"/>
</dbReference>
<evidence type="ECO:0000256" key="4">
    <source>
        <dbReference type="ARBA" id="ARBA00010871"/>
    </source>
</evidence>
<dbReference type="NCBIfam" id="NF002527">
    <property type="entry name" value="PRK01966.1-3"/>
    <property type="match status" value="1"/>
</dbReference>
<comment type="function">
    <text evidence="2 15">Cell wall formation.</text>
</comment>
<evidence type="ECO:0000256" key="10">
    <source>
        <dbReference type="ARBA" id="ARBA00022960"/>
    </source>
</evidence>
<sequence>MTKLNLLLLCGGGGAEHDISLVSARYIESQLAKLPRVKVHKVEMTQDGWHLDDGMRCHLDTDGNLCSKVELTQIHYVVPCLHGFPGETGDIQSLLTITGLPYLGCDAEGSQICFNKITSKLWFDALGIPNTPYVFITDQGEQSQARASAFLADHQAVFVKAASQGSSVGCYHVTDAAQLQARIADAFTFSDQVLIEKAIKPRELEVAAFQVGDEIIVTRPGEIRCPEGSFYTYEEKYSEGSHSNTYIEAENLTEAQVAAIRAYAHQAFKQLRLKDMSRIDFFLTEDNEILVNEINTFPGMTPISMFPKLMEHHGLAFHEYLASCISTATGRRVN</sequence>
<comment type="subcellular location">
    <subcellularLocation>
        <location evidence="15">Cytoplasm</location>
    </subcellularLocation>
</comment>
<feature type="domain" description="ATP-grasp" evidence="20">
    <location>
        <begin position="120"/>
        <end position="326"/>
    </location>
</feature>
<accession>A0AB36JYM9</accession>
<comment type="caution">
    <text evidence="21">The sequence shown here is derived from an EMBL/GenBank/DDBJ whole genome shotgun (WGS) entry which is preliminary data.</text>
</comment>
<evidence type="ECO:0000256" key="15">
    <source>
        <dbReference type="HAMAP-Rule" id="MF_00047"/>
    </source>
</evidence>